<reference evidence="4" key="1">
    <citation type="submission" date="2021-04" db="EMBL/GenBank/DDBJ databases">
        <authorList>
            <person name="Tunstrom K."/>
        </authorList>
    </citation>
    <scope>NUCLEOTIDE SEQUENCE</scope>
</reference>
<evidence type="ECO:0000256" key="1">
    <source>
        <dbReference type="ARBA" id="ARBA00023157"/>
    </source>
</evidence>
<keyword evidence="5" id="KW-1185">Reference proteome</keyword>
<accession>A0A8S3Y3M3</accession>
<organism evidence="4 5">
    <name type="scientific">Parnassius apollo</name>
    <name type="common">Apollo butterfly</name>
    <name type="synonym">Papilio apollo</name>
    <dbReference type="NCBI Taxonomy" id="110799"/>
    <lineage>
        <taxon>Eukaryota</taxon>
        <taxon>Metazoa</taxon>
        <taxon>Ecdysozoa</taxon>
        <taxon>Arthropoda</taxon>
        <taxon>Hexapoda</taxon>
        <taxon>Insecta</taxon>
        <taxon>Pterygota</taxon>
        <taxon>Neoptera</taxon>
        <taxon>Endopterygota</taxon>
        <taxon>Lepidoptera</taxon>
        <taxon>Glossata</taxon>
        <taxon>Ditrysia</taxon>
        <taxon>Papilionoidea</taxon>
        <taxon>Papilionidae</taxon>
        <taxon>Parnassiinae</taxon>
        <taxon>Parnassini</taxon>
        <taxon>Parnassius</taxon>
        <taxon>Parnassius</taxon>
    </lineage>
</organism>
<gene>
    <name evidence="4" type="ORF">PAPOLLO_LOCUS24099</name>
</gene>
<keyword evidence="2" id="KW-0424">Laminin EGF-like domain</keyword>
<dbReference type="EMBL" id="CAJQZP010001459">
    <property type="protein sequence ID" value="CAG5048098.1"/>
    <property type="molecule type" value="Genomic_DNA"/>
</dbReference>
<dbReference type="InterPro" id="IPR008211">
    <property type="entry name" value="Laminin_N"/>
</dbReference>
<dbReference type="Pfam" id="PF00055">
    <property type="entry name" value="Laminin_N"/>
    <property type="match status" value="1"/>
</dbReference>
<dbReference type="PROSITE" id="PS51117">
    <property type="entry name" value="LAMININ_NTER"/>
    <property type="match status" value="1"/>
</dbReference>
<evidence type="ECO:0000313" key="4">
    <source>
        <dbReference type="EMBL" id="CAG5048098.1"/>
    </source>
</evidence>
<proteinExistence type="predicted"/>
<dbReference type="AlphaFoldDB" id="A0A8S3Y3M3"/>
<sequence length="158" mass="17163">MYQNFNIENNLMSRSPYKMEGRAVLDRLSSTTLSEVTLTRDAEGLYPVPLDVGTFSVVAANATCGDNGAEEFCRDTPGKRGVVCDVCEGLDGSPSRRHLATFAVDGDPATWWQSPTQASGEEFSHVEFVASLPTQSEIMTEINLNKNVTDTANIKAIP</sequence>
<name>A0A8S3Y3M3_PARAO</name>
<feature type="domain" description="Laminin N-terminal" evidence="3">
    <location>
        <begin position="41"/>
        <end position="158"/>
    </location>
</feature>
<evidence type="ECO:0000256" key="2">
    <source>
        <dbReference type="ARBA" id="ARBA00023292"/>
    </source>
</evidence>
<evidence type="ECO:0000313" key="5">
    <source>
        <dbReference type="Proteomes" id="UP000691718"/>
    </source>
</evidence>
<keyword evidence="1" id="KW-1015">Disulfide bond</keyword>
<protein>
    <submittedName>
        <fullName evidence="4">(apollo) hypothetical protein</fullName>
    </submittedName>
</protein>
<dbReference type="OrthoDB" id="10011303at2759"/>
<evidence type="ECO:0000259" key="3">
    <source>
        <dbReference type="PROSITE" id="PS51117"/>
    </source>
</evidence>
<comment type="caution">
    <text evidence="4">The sequence shown here is derived from an EMBL/GenBank/DDBJ whole genome shotgun (WGS) entry which is preliminary data.</text>
</comment>
<dbReference type="Proteomes" id="UP000691718">
    <property type="component" value="Unassembled WGS sequence"/>
</dbReference>